<feature type="region of interest" description="Disordered" evidence="4">
    <location>
        <begin position="1"/>
        <end position="35"/>
    </location>
</feature>
<dbReference type="HOGENOM" id="CLU_677494_0_0_7"/>
<dbReference type="AlphaFoldDB" id="B3EBD4"/>
<evidence type="ECO:0000256" key="1">
    <source>
        <dbReference type="ARBA" id="ARBA00022737"/>
    </source>
</evidence>
<dbReference type="InterPro" id="IPR011990">
    <property type="entry name" value="TPR-like_helical_dom_sf"/>
</dbReference>
<feature type="region of interest" description="Disordered" evidence="4">
    <location>
        <begin position="361"/>
        <end position="406"/>
    </location>
</feature>
<sequence>MESSRLQSQHSDPDRILINTPPNSRTTQGSREGQAAGDRIVRYNQLLLKADTAYLSGDYSTAISAYQEALRLSPDNQLVYQKLGEAYFSAGEDEEALATFKTYLKKSTSTSARIHYVSGVLLERQGNIDAALDEYNAAMAIDPIHSGARRRRADIYIIRGEFKKAINEYQILHEASPNSPILLYKLSRAYVKDKQFDKALEVYRQAINLDDGNIEIQREYALLLRQRGHYHEAENAYSAILEKQPDDEVALNGIIFVYVKQKQYEGLTSFLEKQQGRDANNPDHPYRLGLIYEYRRMFQEALDAYKRSLDLKSSAKAYRALGRVLLKAGKKAEAKAALESARKIDPKAPEVRSLLMQLKAENRVQNLKKHKKKISKSRKKKGKTRKSTTKTREKPKKTVKMQSKKQ</sequence>
<dbReference type="SUPFAM" id="SSF48452">
    <property type="entry name" value="TPR-like"/>
    <property type="match status" value="2"/>
</dbReference>
<dbReference type="Gene3D" id="1.25.40.10">
    <property type="entry name" value="Tetratricopeptide repeat domain"/>
    <property type="match status" value="3"/>
</dbReference>
<dbReference type="Pfam" id="PF13181">
    <property type="entry name" value="TPR_8"/>
    <property type="match status" value="1"/>
</dbReference>
<dbReference type="STRING" id="398767.Glov_1812"/>
<dbReference type="eggNOG" id="COG0457">
    <property type="taxonomic scope" value="Bacteria"/>
</dbReference>
<dbReference type="RefSeq" id="WP_012469867.1">
    <property type="nucleotide sequence ID" value="NC_010814.1"/>
</dbReference>
<evidence type="ECO:0000256" key="2">
    <source>
        <dbReference type="ARBA" id="ARBA00022803"/>
    </source>
</evidence>
<accession>B3EBD4</accession>
<evidence type="ECO:0000256" key="3">
    <source>
        <dbReference type="PROSITE-ProRule" id="PRU00339"/>
    </source>
</evidence>
<evidence type="ECO:0000313" key="5">
    <source>
        <dbReference type="EMBL" id="ACD95528.1"/>
    </source>
</evidence>
<dbReference type="PANTHER" id="PTHR44943:SF8">
    <property type="entry name" value="TPR REPEAT-CONTAINING PROTEIN MJ0263"/>
    <property type="match status" value="1"/>
</dbReference>
<keyword evidence="6" id="KW-1185">Reference proteome</keyword>
<keyword evidence="2 3" id="KW-0802">TPR repeat</keyword>
<feature type="repeat" description="TPR" evidence="3">
    <location>
        <begin position="43"/>
        <end position="76"/>
    </location>
</feature>
<feature type="repeat" description="TPR" evidence="3">
    <location>
        <begin position="112"/>
        <end position="145"/>
    </location>
</feature>
<dbReference type="InterPro" id="IPR019734">
    <property type="entry name" value="TPR_rpt"/>
</dbReference>
<feature type="repeat" description="TPR" evidence="3">
    <location>
        <begin position="315"/>
        <end position="348"/>
    </location>
</feature>
<gene>
    <name evidence="5" type="ordered locus">Glov_1812</name>
</gene>
<feature type="repeat" description="TPR" evidence="3">
    <location>
        <begin position="77"/>
        <end position="110"/>
    </location>
</feature>
<feature type="compositionally biased region" description="Polar residues" evidence="4">
    <location>
        <begin position="1"/>
        <end position="10"/>
    </location>
</feature>
<evidence type="ECO:0000256" key="4">
    <source>
        <dbReference type="SAM" id="MobiDB-lite"/>
    </source>
</evidence>
<dbReference type="Proteomes" id="UP000002420">
    <property type="component" value="Chromosome"/>
</dbReference>
<name>B3EBD4_TRIL1</name>
<dbReference type="EMBL" id="CP001089">
    <property type="protein sequence ID" value="ACD95528.1"/>
    <property type="molecule type" value="Genomic_DNA"/>
</dbReference>
<dbReference type="SMART" id="SM00028">
    <property type="entry name" value="TPR"/>
    <property type="match status" value="8"/>
</dbReference>
<dbReference type="PANTHER" id="PTHR44943">
    <property type="entry name" value="CELLULOSE SYNTHASE OPERON PROTEIN C"/>
    <property type="match status" value="1"/>
</dbReference>
<dbReference type="Pfam" id="PF14559">
    <property type="entry name" value="TPR_19"/>
    <property type="match status" value="3"/>
</dbReference>
<feature type="compositionally biased region" description="Polar residues" evidence="4">
    <location>
        <begin position="20"/>
        <end position="31"/>
    </location>
</feature>
<protein>
    <submittedName>
        <fullName evidence="5">Tetratricopeptide TPR_2 repeat protein</fullName>
    </submittedName>
</protein>
<feature type="compositionally biased region" description="Basic residues" evidence="4">
    <location>
        <begin position="366"/>
        <end position="406"/>
    </location>
</feature>
<dbReference type="InterPro" id="IPR051685">
    <property type="entry name" value="Ycf3/AcsC/BcsC/TPR_MFPF"/>
</dbReference>
<feature type="repeat" description="TPR" evidence="3">
    <location>
        <begin position="180"/>
        <end position="213"/>
    </location>
</feature>
<evidence type="ECO:0000313" key="6">
    <source>
        <dbReference type="Proteomes" id="UP000002420"/>
    </source>
</evidence>
<organism evidence="5 6">
    <name type="scientific">Trichlorobacter lovleyi (strain ATCC BAA-1151 / DSM 17278 / SZ)</name>
    <name type="common">Geobacter lovleyi</name>
    <dbReference type="NCBI Taxonomy" id="398767"/>
    <lineage>
        <taxon>Bacteria</taxon>
        <taxon>Pseudomonadati</taxon>
        <taxon>Thermodesulfobacteriota</taxon>
        <taxon>Desulfuromonadia</taxon>
        <taxon>Geobacterales</taxon>
        <taxon>Geobacteraceae</taxon>
        <taxon>Trichlorobacter</taxon>
    </lineage>
</organism>
<dbReference type="PROSITE" id="PS50005">
    <property type="entry name" value="TPR"/>
    <property type="match status" value="5"/>
</dbReference>
<reference evidence="5 6" key="1">
    <citation type="submission" date="2008-05" db="EMBL/GenBank/DDBJ databases">
        <title>Complete sequence of chromosome of Geobacter lovleyi SZ.</title>
        <authorList>
            <consortium name="US DOE Joint Genome Institute"/>
            <person name="Lucas S."/>
            <person name="Copeland A."/>
            <person name="Lapidus A."/>
            <person name="Glavina del Rio T."/>
            <person name="Dalin E."/>
            <person name="Tice H."/>
            <person name="Bruce D."/>
            <person name="Goodwin L."/>
            <person name="Pitluck S."/>
            <person name="Chertkov O."/>
            <person name="Meincke L."/>
            <person name="Brettin T."/>
            <person name="Detter J.C."/>
            <person name="Han C."/>
            <person name="Tapia R."/>
            <person name="Kuske C.R."/>
            <person name="Schmutz J."/>
            <person name="Larimer F."/>
            <person name="Land M."/>
            <person name="Hauser L."/>
            <person name="Kyrpides N."/>
            <person name="Mikhailova N."/>
            <person name="Sung Y."/>
            <person name="Fletcher K.E."/>
            <person name="Ritalahti K.M."/>
            <person name="Loeffler F.E."/>
            <person name="Richardson P."/>
        </authorList>
    </citation>
    <scope>NUCLEOTIDE SEQUENCE [LARGE SCALE GENOMIC DNA]</scope>
    <source>
        <strain evidence="6">ATCC BAA-1151 / DSM 17278 / SZ</strain>
    </source>
</reference>
<dbReference type="KEGG" id="glo:Glov_1812"/>
<keyword evidence="1" id="KW-0677">Repeat</keyword>
<proteinExistence type="predicted"/>